<dbReference type="Pfam" id="PF07914">
    <property type="entry name" value="DUF1679"/>
    <property type="match status" value="1"/>
</dbReference>
<comment type="caution">
    <text evidence="2">The sequence shown here is derived from an EMBL/GenBank/DDBJ whole genome shotgun (WGS) entry which is preliminary data.</text>
</comment>
<accession>A0A9P1NBT5</accession>
<feature type="domain" description="CHK kinase-like" evidence="1">
    <location>
        <begin position="153"/>
        <end position="339"/>
    </location>
</feature>
<dbReference type="SMART" id="SM00587">
    <property type="entry name" value="CHK"/>
    <property type="match status" value="1"/>
</dbReference>
<dbReference type="InterPro" id="IPR015897">
    <property type="entry name" value="CHK_kinase-like"/>
</dbReference>
<gene>
    <name evidence="2" type="ORF">CAMP_LOCUS17900</name>
</gene>
<keyword evidence="3" id="KW-1185">Reference proteome</keyword>
<name>A0A9P1NBT5_9PELO</name>
<sequence>MDRKLHNDSDGILGTHVTWEDIENVLIVNLGTDAKFGLNKKATNIGEMKGFMSKMILIEPDWCPESSKLPQKFALKISSSQSIINFSKSIKTDDENGLTQVKIKRFDELCQHFHNREVDAYQFFTKNQDKIDFPILKSYGSQKFCQENFLKAFLIFEYVENFKSLHRYENLEIEQILPIVKGIAEFSALAELSPKIDLQFAGNCEIFQQLLTEFVDQNSSCQLFRESFPENMRNQVEQLIEVYQFLMAPEQVFKISRISKFFGYFPQLVHGDLWPGNLLFSKTSMELRAIIDFQTISFGSPAQDLTRLFISTLSAKTRRGYIDYLLEHYYKHFVANLKEIPYTLKQLKLSYQLMFPTMGLMLLPGILRFSSLSPDLSLKKAIDIMNDVLEIHCKNLDEFREFFN</sequence>
<dbReference type="AlphaFoldDB" id="A0A9P1NBT5"/>
<dbReference type="Proteomes" id="UP001152747">
    <property type="component" value="Unassembled WGS sequence"/>
</dbReference>
<dbReference type="PANTHER" id="PTHR23020">
    <property type="entry name" value="UNCHARACTERIZED NUCLEAR HORMONE RECEPTOR-RELATED"/>
    <property type="match status" value="1"/>
</dbReference>
<evidence type="ECO:0000259" key="1">
    <source>
        <dbReference type="SMART" id="SM00587"/>
    </source>
</evidence>
<evidence type="ECO:0000313" key="3">
    <source>
        <dbReference type="Proteomes" id="UP001152747"/>
    </source>
</evidence>
<evidence type="ECO:0000313" key="2">
    <source>
        <dbReference type="EMBL" id="CAI5455263.1"/>
    </source>
</evidence>
<dbReference type="PANTHER" id="PTHR23020:SF8">
    <property type="entry name" value="CHK KINASE-LIKE DOMAIN-CONTAINING PROTEIN"/>
    <property type="match status" value="1"/>
</dbReference>
<dbReference type="InterPro" id="IPR011009">
    <property type="entry name" value="Kinase-like_dom_sf"/>
</dbReference>
<organism evidence="2 3">
    <name type="scientific">Caenorhabditis angaria</name>
    <dbReference type="NCBI Taxonomy" id="860376"/>
    <lineage>
        <taxon>Eukaryota</taxon>
        <taxon>Metazoa</taxon>
        <taxon>Ecdysozoa</taxon>
        <taxon>Nematoda</taxon>
        <taxon>Chromadorea</taxon>
        <taxon>Rhabditida</taxon>
        <taxon>Rhabditina</taxon>
        <taxon>Rhabditomorpha</taxon>
        <taxon>Rhabditoidea</taxon>
        <taxon>Rhabditidae</taxon>
        <taxon>Peloderinae</taxon>
        <taxon>Caenorhabditis</taxon>
    </lineage>
</organism>
<dbReference type="InterPro" id="IPR052961">
    <property type="entry name" value="Oxido-Kinase-like_Enzymes"/>
</dbReference>
<protein>
    <recommendedName>
        <fullName evidence="1">CHK kinase-like domain-containing protein</fullName>
    </recommendedName>
</protein>
<dbReference type="Gene3D" id="3.90.1200.10">
    <property type="match status" value="1"/>
</dbReference>
<dbReference type="InterPro" id="IPR012877">
    <property type="entry name" value="Dhs-27"/>
</dbReference>
<proteinExistence type="predicted"/>
<dbReference type="SUPFAM" id="SSF56112">
    <property type="entry name" value="Protein kinase-like (PK-like)"/>
    <property type="match status" value="1"/>
</dbReference>
<dbReference type="OrthoDB" id="5813109at2759"/>
<reference evidence="2" key="1">
    <citation type="submission" date="2022-11" db="EMBL/GenBank/DDBJ databases">
        <authorList>
            <person name="Kikuchi T."/>
        </authorList>
    </citation>
    <scope>NUCLEOTIDE SEQUENCE</scope>
    <source>
        <strain evidence="2">PS1010</strain>
    </source>
</reference>
<dbReference type="EMBL" id="CANHGI010000006">
    <property type="protein sequence ID" value="CAI5455263.1"/>
    <property type="molecule type" value="Genomic_DNA"/>
</dbReference>